<dbReference type="GO" id="GO:0008684">
    <property type="term" value="F:2-oxopent-4-enoate hydratase activity"/>
    <property type="evidence" value="ECO:0007669"/>
    <property type="project" value="UniProtKB-EC"/>
</dbReference>
<dbReference type="GO" id="GO:0005737">
    <property type="term" value="C:cytoplasm"/>
    <property type="evidence" value="ECO:0007669"/>
    <property type="project" value="TreeGrafter"/>
</dbReference>
<dbReference type="EC" id="4.2.1.80" evidence="1"/>
<dbReference type="Gene3D" id="3.90.850.10">
    <property type="entry name" value="Fumarylacetoacetase-like, C-terminal domain"/>
    <property type="match status" value="1"/>
</dbReference>
<proteinExistence type="predicted"/>
<organism evidence="1 2">
    <name type="scientific">Rubellimicrobium thermophilum DSM 16684</name>
    <dbReference type="NCBI Taxonomy" id="1123069"/>
    <lineage>
        <taxon>Bacteria</taxon>
        <taxon>Pseudomonadati</taxon>
        <taxon>Pseudomonadota</taxon>
        <taxon>Alphaproteobacteria</taxon>
        <taxon>Rhodobacterales</taxon>
        <taxon>Roseobacteraceae</taxon>
        <taxon>Rubellimicrobium</taxon>
    </lineage>
</organism>
<dbReference type="HOGENOM" id="CLU_1151145_0_0_5"/>
<reference evidence="1 2" key="1">
    <citation type="journal article" date="2013" name="Stand. Genomic Sci.">
        <title>Genome sequence of the reddish-pigmented Rubellimicrobium thermophilum type strain (DSM 16684(T)), a member of the Roseobacter clade.</title>
        <authorList>
            <person name="Fiebig A."/>
            <person name="Riedel T."/>
            <person name="Gronow S."/>
            <person name="Petersen J."/>
            <person name="Klenk H.P."/>
            <person name="Goker M."/>
        </authorList>
    </citation>
    <scope>NUCLEOTIDE SEQUENCE [LARGE SCALE GENOMIC DNA]</scope>
    <source>
        <strain evidence="1 2">DSM 16684</strain>
    </source>
</reference>
<comment type="caution">
    <text evidence="1">The sequence shown here is derived from an EMBL/GenBank/DDBJ whole genome shotgun (WGS) entry which is preliminary data.</text>
</comment>
<dbReference type="AlphaFoldDB" id="S9QT04"/>
<gene>
    <name evidence="1" type="ORF">ruthe_02171</name>
</gene>
<dbReference type="STRING" id="1123069.ruthe_02171"/>
<name>S9QT04_9RHOB</name>
<dbReference type="InterPro" id="IPR036663">
    <property type="entry name" value="Fumarylacetoacetase_C_sf"/>
</dbReference>
<dbReference type="PANTHER" id="PTHR30143">
    <property type="entry name" value="ACID HYDRATASE"/>
    <property type="match status" value="1"/>
</dbReference>
<keyword evidence="2" id="KW-1185">Reference proteome</keyword>
<protein>
    <submittedName>
        <fullName evidence="1">2-keto-4-pentenoate hydratase</fullName>
        <ecNumber evidence="1">4.2.1.80</ecNumber>
    </submittedName>
</protein>
<dbReference type="InterPro" id="IPR050772">
    <property type="entry name" value="Hydratase-Decarb/MhpD_sf"/>
</dbReference>
<sequence length="241" mass="25450">MGIYLRRERSPLKPLRLSEAERPASLEAAYAGQAALQRAEPDRWGGWKLGGTNAASRAAFGVERLYYGALERDEILHRPARAPGFPLAELKGEAEIALRLAPDLCGADAWCVALEMPSSPLEGLPGIGVAALVADRCAAGALILGPLQEGPPPADGRLGQEVDGELLTEGRIADLSAPPADLLAEFLALARAHGQPLAPGQWVATGGITACLPYRPGSRLRLLFDGQPVLELRITMETTGP</sequence>
<dbReference type="SUPFAM" id="SSF56529">
    <property type="entry name" value="FAH"/>
    <property type="match status" value="1"/>
</dbReference>
<accession>S9QT04</accession>
<dbReference type="RefSeq" id="WP_021098254.1">
    <property type="nucleotide sequence ID" value="NZ_KE557322.1"/>
</dbReference>
<dbReference type="PANTHER" id="PTHR30143:SF0">
    <property type="entry name" value="2-KETO-4-PENTENOATE HYDRATASE"/>
    <property type="match status" value="1"/>
</dbReference>
<evidence type="ECO:0000313" key="2">
    <source>
        <dbReference type="Proteomes" id="UP000015346"/>
    </source>
</evidence>
<keyword evidence="1" id="KW-0456">Lyase</keyword>
<dbReference type="EMBL" id="AOLV01000024">
    <property type="protein sequence ID" value="EPX84491.1"/>
    <property type="molecule type" value="Genomic_DNA"/>
</dbReference>
<dbReference type="OrthoDB" id="7861156at2"/>
<dbReference type="Proteomes" id="UP000015346">
    <property type="component" value="Unassembled WGS sequence"/>
</dbReference>
<evidence type="ECO:0000313" key="1">
    <source>
        <dbReference type="EMBL" id="EPX84491.1"/>
    </source>
</evidence>